<evidence type="ECO:0000313" key="3">
    <source>
        <dbReference type="Proteomes" id="UP000000612"/>
    </source>
</evidence>
<keyword evidence="1" id="KW-0472">Membrane</keyword>
<keyword evidence="3" id="KW-1185">Reference proteome</keyword>
<name>B5RR80_BORRA</name>
<keyword evidence="1" id="KW-0812">Transmembrane</keyword>
<evidence type="ECO:0000256" key="1">
    <source>
        <dbReference type="SAM" id="Phobius"/>
    </source>
</evidence>
<dbReference type="AlphaFoldDB" id="B5RR80"/>
<dbReference type="EMBL" id="CP000993">
    <property type="protein sequence ID" value="ACH94514.1"/>
    <property type="molecule type" value="Genomic_DNA"/>
</dbReference>
<dbReference type="HOGENOM" id="CLU_663373_0_0_12"/>
<protein>
    <submittedName>
        <fullName evidence="2">Uncharacterized conserved protein</fullName>
    </submittedName>
</protein>
<proteinExistence type="predicted"/>
<evidence type="ECO:0000313" key="2">
    <source>
        <dbReference type="EMBL" id="ACH94514.1"/>
    </source>
</evidence>
<keyword evidence="1" id="KW-1133">Transmembrane helix</keyword>
<dbReference type="KEGG" id="bre:BRE_267"/>
<organism evidence="2 3">
    <name type="scientific">Borrelia recurrentis (strain A1)</name>
    <dbReference type="NCBI Taxonomy" id="412418"/>
    <lineage>
        <taxon>Bacteria</taxon>
        <taxon>Pseudomonadati</taxon>
        <taxon>Spirochaetota</taxon>
        <taxon>Spirochaetia</taxon>
        <taxon>Spirochaetales</taxon>
        <taxon>Borreliaceae</taxon>
        <taxon>Borrelia</taxon>
    </lineage>
</organism>
<accession>B5RR80</accession>
<sequence length="401" mass="45640">MELLKGFLGIRLSSNEYFSVLSLDDTSVKKMVLGKLADETNIKLDFYVSKYENFSNPIIIGSFFLDNLDKDSLNVNIYFKIDSMMLYVYGECDGITNKTKFDLSLMSLSVNTNEVNGDSLNSDKMDDLPIDFQDTNRKESFDSIVEEKQDDSLDFDLSNVNDLSNSKDLLLNKENDLDLVVDSLNLTNDMDEHALLSEGSKELDSESNVDLENLDFAPTKDKLEDNPIEETEVAHVLDDIDQYSVNQGISTLDKVSIDVNERNDVFDNSENDVKSVKDKDDNSSSFNVYVIQNSYSDDLSVEDIIADVSKNLDDVEFDDVSLDLGKDNFTVDVEEPKFDPDLKEDRIQTSMLYLSLVSLFLLIFFSLFLIFSKILNPKNFTISYCSFYKEEKITRCEKSNV</sequence>
<dbReference type="Proteomes" id="UP000000612">
    <property type="component" value="Chromosome"/>
</dbReference>
<feature type="transmembrane region" description="Helical" evidence="1">
    <location>
        <begin position="351"/>
        <end position="371"/>
    </location>
</feature>
<reference evidence="2 3" key="1">
    <citation type="journal article" date="2008" name="PLoS Genet.">
        <title>The genome of Borrelia recurrentis, the agent of deadly louse-borne relapsing fever, is a degraded subset of tick-borne Borrelia duttonii.</title>
        <authorList>
            <person name="Lescot M."/>
            <person name="Audic S."/>
            <person name="Robert C."/>
            <person name="Nguyen T.T."/>
            <person name="Blanc G."/>
            <person name="Cutler S.J."/>
            <person name="Wincker P."/>
            <person name="Couloux A."/>
            <person name="Claverie J.-M."/>
            <person name="Raoult D."/>
            <person name="Drancourt M."/>
        </authorList>
    </citation>
    <scope>NUCLEOTIDE SEQUENCE [LARGE SCALE GENOMIC DNA]</scope>
    <source>
        <strain evidence="2 3">A1</strain>
    </source>
</reference>
<gene>
    <name evidence="2" type="ordered locus">BRE_267</name>
</gene>